<dbReference type="EMBL" id="JAMKPW020000040">
    <property type="protein sequence ID" value="KAK8198657.1"/>
    <property type="molecule type" value="Genomic_DNA"/>
</dbReference>
<comment type="caution">
    <text evidence="1">The sequence shown here is derived from an EMBL/GenBank/DDBJ whole genome shotgun (WGS) entry which is preliminary data.</text>
</comment>
<keyword evidence="2" id="KW-1185">Reference proteome</keyword>
<evidence type="ECO:0000313" key="1">
    <source>
        <dbReference type="EMBL" id="KAK8198657.1"/>
    </source>
</evidence>
<gene>
    <name evidence="1" type="ORF">M8818_006524</name>
</gene>
<organism evidence="1 2">
    <name type="scientific">Zalaria obscura</name>
    <dbReference type="NCBI Taxonomy" id="2024903"/>
    <lineage>
        <taxon>Eukaryota</taxon>
        <taxon>Fungi</taxon>
        <taxon>Dikarya</taxon>
        <taxon>Ascomycota</taxon>
        <taxon>Pezizomycotina</taxon>
        <taxon>Dothideomycetes</taxon>
        <taxon>Dothideomycetidae</taxon>
        <taxon>Dothideales</taxon>
        <taxon>Zalariaceae</taxon>
        <taxon>Zalaria</taxon>
    </lineage>
</organism>
<reference evidence="1" key="1">
    <citation type="submission" date="2024-02" db="EMBL/GenBank/DDBJ databases">
        <title>Metagenome Assembled Genome of Zalaria obscura JY119.</title>
        <authorList>
            <person name="Vighnesh L."/>
            <person name="Jagadeeshwari U."/>
            <person name="Venkata Ramana C."/>
            <person name="Sasikala C."/>
        </authorList>
    </citation>
    <scope>NUCLEOTIDE SEQUENCE</scope>
    <source>
        <strain evidence="1">JY119</strain>
    </source>
</reference>
<accession>A0ACC3S728</accession>
<sequence>MVGAGAPAGERSWEELMRRKDGKLTQEYCIVTKALSTVAYMTACAAGRMSNWPVQPNAPYADPDPCTFLTKRSAEFCHEMETRYNMLEEGRSEPSDGHRTLLLEASSME</sequence>
<proteinExistence type="predicted"/>
<dbReference type="Proteomes" id="UP001320706">
    <property type="component" value="Unassembled WGS sequence"/>
</dbReference>
<protein>
    <submittedName>
        <fullName evidence="1">Uncharacterized protein</fullName>
    </submittedName>
</protein>
<evidence type="ECO:0000313" key="2">
    <source>
        <dbReference type="Proteomes" id="UP001320706"/>
    </source>
</evidence>
<name>A0ACC3S728_9PEZI</name>